<keyword evidence="4 9" id="KW-0132">Cell division</keyword>
<dbReference type="InterPro" id="IPR045143">
    <property type="entry name" value="Spc25"/>
</dbReference>
<evidence type="ECO:0000256" key="4">
    <source>
        <dbReference type="ARBA" id="ARBA00022618"/>
    </source>
</evidence>
<keyword evidence="13" id="KW-1185">Reference proteome</keyword>
<comment type="subcellular location">
    <subcellularLocation>
        <location evidence="1">Chromosome</location>
        <location evidence="1">Centromere</location>
    </subcellularLocation>
    <subcellularLocation>
        <location evidence="9">Nucleus</location>
    </subcellularLocation>
    <subcellularLocation>
        <location evidence="9">Chromosome</location>
        <location evidence="9">Centromere</location>
        <location evidence="9">Kinetochore</location>
    </subcellularLocation>
</comment>
<dbReference type="RefSeq" id="XP_027121689.1">
    <property type="nucleotide sequence ID" value="XM_027265888.2"/>
</dbReference>
<evidence type="ECO:0000256" key="2">
    <source>
        <dbReference type="ARBA" id="ARBA00006379"/>
    </source>
</evidence>
<comment type="subunit">
    <text evidence="9">Component of the NDC80 complex.</text>
</comment>
<gene>
    <name evidence="14" type="primary">LOC113738646</name>
</gene>
<dbReference type="AlphaFoldDB" id="A0A6P6X279"/>
<dbReference type="PANTHER" id="PTHR14281">
    <property type="entry name" value="KINETOCHORE PROTEIN SPC25-RELATED"/>
    <property type="match status" value="1"/>
</dbReference>
<sequence>MQSSRGVEESVRTRMAEVRLVCDREIPIQQQRIDSSHLSFTKFLHSAKSKEQETLELQEKLRKLKGELREAEDGLVKALAVKTRKEAKRMATMDSISATKARLEELKGIVEDQRARKDEYAAIISRQTDALTELEETCTRNCGHIEEIEEAISWYNKVLGFRIECGHGVKFIFTNIDVKNPSQHYSFTMRHENDVYSLLDCDPEVNDTKELINELNQSNGLFKFVRTMREKFQEAATCGRTPQISSYQQDQSTISMSGPVSLVSTDSRSESPAKRKELQPLDFNRHSRRVNASKGGRQAILSPGSASSLRRSPRFKVKK</sequence>
<evidence type="ECO:0000259" key="12">
    <source>
        <dbReference type="Pfam" id="PF08234"/>
    </source>
</evidence>
<dbReference type="GO" id="GO:0005634">
    <property type="term" value="C:nucleus"/>
    <property type="evidence" value="ECO:0007669"/>
    <property type="project" value="UniProtKB-SubCell"/>
</dbReference>
<feature type="domain" description="Chromosome segregation protein Spc25 C-terminal" evidence="12">
    <location>
        <begin position="166"/>
        <end position="233"/>
    </location>
</feature>
<evidence type="ECO:0000256" key="5">
    <source>
        <dbReference type="ARBA" id="ARBA00022776"/>
    </source>
</evidence>
<feature type="compositionally biased region" description="Basic and acidic residues" evidence="11">
    <location>
        <begin position="267"/>
        <end position="285"/>
    </location>
</feature>
<name>A0A6P6X279_COFAR</name>
<evidence type="ECO:0000256" key="8">
    <source>
        <dbReference type="ARBA" id="ARBA00023328"/>
    </source>
</evidence>
<evidence type="ECO:0000256" key="3">
    <source>
        <dbReference type="ARBA" id="ARBA00022454"/>
    </source>
</evidence>
<evidence type="ECO:0000256" key="6">
    <source>
        <dbReference type="ARBA" id="ARBA00023054"/>
    </source>
</evidence>
<dbReference type="Pfam" id="PF08234">
    <property type="entry name" value="Spindle_Spc25"/>
    <property type="match status" value="1"/>
</dbReference>
<dbReference type="Gene3D" id="3.30.457.50">
    <property type="entry name" value="Chromosome segregation protein Spc25"/>
    <property type="match status" value="1"/>
</dbReference>
<evidence type="ECO:0000313" key="14">
    <source>
        <dbReference type="RefSeq" id="XP_027121689.1"/>
    </source>
</evidence>
<comment type="similarity">
    <text evidence="2 9">Belongs to the SPC25 family.</text>
</comment>
<feature type="region of interest" description="Disordered" evidence="11">
    <location>
        <begin position="241"/>
        <end position="319"/>
    </location>
</feature>
<dbReference type="FunFam" id="3.30.457.50:FF:000001">
    <property type="entry name" value="Probable kinetochore protein spc25"/>
    <property type="match status" value="1"/>
</dbReference>
<keyword evidence="3 9" id="KW-0158">Chromosome</keyword>
<dbReference type="GO" id="GO:0007059">
    <property type="term" value="P:chromosome segregation"/>
    <property type="evidence" value="ECO:0007669"/>
    <property type="project" value="InterPro"/>
</dbReference>
<evidence type="ECO:0000256" key="7">
    <source>
        <dbReference type="ARBA" id="ARBA00023306"/>
    </source>
</evidence>
<keyword evidence="8 9" id="KW-0137">Centromere</keyword>
<organism evidence="13 14">
    <name type="scientific">Coffea arabica</name>
    <name type="common">Arabian coffee</name>
    <dbReference type="NCBI Taxonomy" id="13443"/>
    <lineage>
        <taxon>Eukaryota</taxon>
        <taxon>Viridiplantae</taxon>
        <taxon>Streptophyta</taxon>
        <taxon>Embryophyta</taxon>
        <taxon>Tracheophyta</taxon>
        <taxon>Spermatophyta</taxon>
        <taxon>Magnoliopsida</taxon>
        <taxon>eudicotyledons</taxon>
        <taxon>Gunneridae</taxon>
        <taxon>Pentapetalae</taxon>
        <taxon>asterids</taxon>
        <taxon>lamiids</taxon>
        <taxon>Gentianales</taxon>
        <taxon>Rubiaceae</taxon>
        <taxon>Ixoroideae</taxon>
        <taxon>Gardenieae complex</taxon>
        <taxon>Bertiereae - Coffeeae clade</taxon>
        <taxon>Coffeeae</taxon>
        <taxon>Coffea</taxon>
    </lineage>
</organism>
<keyword evidence="5 9" id="KW-0498">Mitosis</keyword>
<dbReference type="PANTHER" id="PTHR14281:SF0">
    <property type="entry name" value="KINETOCHORE PROTEIN SPC25"/>
    <property type="match status" value="1"/>
</dbReference>
<reference evidence="14" key="2">
    <citation type="submission" date="2025-08" db="UniProtKB">
        <authorList>
            <consortium name="RefSeq"/>
        </authorList>
    </citation>
    <scope>IDENTIFICATION</scope>
    <source>
        <tissue evidence="14">Leaves</tissue>
    </source>
</reference>
<dbReference type="CDD" id="cd23784">
    <property type="entry name" value="RWD_Spc25"/>
    <property type="match status" value="1"/>
</dbReference>
<evidence type="ECO:0000256" key="1">
    <source>
        <dbReference type="ARBA" id="ARBA00004584"/>
    </source>
</evidence>
<evidence type="ECO:0000313" key="13">
    <source>
        <dbReference type="Proteomes" id="UP001652660"/>
    </source>
</evidence>
<dbReference type="Proteomes" id="UP001652660">
    <property type="component" value="Chromosome 4c"/>
</dbReference>
<evidence type="ECO:0000256" key="10">
    <source>
        <dbReference type="SAM" id="Coils"/>
    </source>
</evidence>
<feature type="coiled-coil region" evidence="10">
    <location>
        <begin position="47"/>
        <end position="116"/>
    </location>
</feature>
<keyword evidence="9" id="KW-0995">Kinetochore</keyword>
<keyword evidence="9" id="KW-0539">Nucleus</keyword>
<evidence type="ECO:0000256" key="11">
    <source>
        <dbReference type="SAM" id="MobiDB-lite"/>
    </source>
</evidence>
<dbReference type="GO" id="GO:0051301">
    <property type="term" value="P:cell division"/>
    <property type="evidence" value="ECO:0007669"/>
    <property type="project" value="UniProtKB-UniRule"/>
</dbReference>
<feature type="compositionally biased region" description="Polar residues" evidence="11">
    <location>
        <begin position="241"/>
        <end position="266"/>
    </location>
</feature>
<dbReference type="GeneID" id="113738646"/>
<comment type="function">
    <text evidence="9">Acts as a component of the essential kinetochore-associated NDC80 complex, which is required for chromosome segregation and spindle checkpoint activity.</text>
</comment>
<evidence type="ECO:0000256" key="9">
    <source>
        <dbReference type="RuleBase" id="RU367150"/>
    </source>
</evidence>
<keyword evidence="7 9" id="KW-0131">Cell cycle</keyword>
<dbReference type="GO" id="GO:0031262">
    <property type="term" value="C:Ndc80 complex"/>
    <property type="evidence" value="ECO:0007669"/>
    <property type="project" value="InterPro"/>
</dbReference>
<dbReference type="OrthoDB" id="6353017at2759"/>
<proteinExistence type="inferred from homology"/>
<keyword evidence="6 10" id="KW-0175">Coiled coil</keyword>
<dbReference type="InterPro" id="IPR013255">
    <property type="entry name" value="Spc25_C"/>
</dbReference>
<protein>
    <recommendedName>
        <fullName evidence="9">Kinetochore protein SPC25</fullName>
    </recommendedName>
</protein>
<reference evidence="13" key="1">
    <citation type="journal article" date="2025" name="Foods">
        <title>Unveiling the Microbial Signatures of Arabica Coffee Cherries: Insights into Ripeness Specific Diversity, Functional Traits, and Implications for Quality and Safety.</title>
        <authorList>
            <consortium name="RefSeq"/>
            <person name="Tenea G.N."/>
            <person name="Cifuentes V."/>
            <person name="Reyes P."/>
            <person name="Cevallos-Vallejos M."/>
        </authorList>
    </citation>
    <scope>NUCLEOTIDE SEQUENCE [LARGE SCALE GENOMIC DNA]</scope>
</reference>
<accession>A0A6P6X279</accession>